<feature type="compositionally biased region" description="Low complexity" evidence="1">
    <location>
        <begin position="99"/>
        <end position="109"/>
    </location>
</feature>
<gene>
    <name evidence="2" type="ORF">F5X68DRAFT_14496</name>
</gene>
<proteinExistence type="predicted"/>
<dbReference type="OrthoDB" id="5552418at2759"/>
<keyword evidence="3" id="KW-1185">Reference proteome</keyword>
<feature type="region of interest" description="Disordered" evidence="1">
    <location>
        <begin position="180"/>
        <end position="202"/>
    </location>
</feature>
<name>A0A9P8VAI4_9PEZI</name>
<feature type="region of interest" description="Disordered" evidence="1">
    <location>
        <begin position="1"/>
        <end position="59"/>
    </location>
</feature>
<evidence type="ECO:0000256" key="1">
    <source>
        <dbReference type="SAM" id="MobiDB-lite"/>
    </source>
</evidence>
<dbReference type="AlphaFoldDB" id="A0A9P8VAI4"/>
<feature type="region of interest" description="Disordered" evidence="1">
    <location>
        <begin position="88"/>
        <end position="118"/>
    </location>
</feature>
<protein>
    <submittedName>
        <fullName evidence="2">Uncharacterized protein</fullName>
    </submittedName>
</protein>
<reference evidence="2" key="1">
    <citation type="journal article" date="2021" name="Nat. Commun.">
        <title>Genetic determinants of endophytism in the Arabidopsis root mycobiome.</title>
        <authorList>
            <person name="Mesny F."/>
            <person name="Miyauchi S."/>
            <person name="Thiergart T."/>
            <person name="Pickel B."/>
            <person name="Atanasova L."/>
            <person name="Karlsson M."/>
            <person name="Huettel B."/>
            <person name="Barry K.W."/>
            <person name="Haridas S."/>
            <person name="Chen C."/>
            <person name="Bauer D."/>
            <person name="Andreopoulos W."/>
            <person name="Pangilinan J."/>
            <person name="LaButti K."/>
            <person name="Riley R."/>
            <person name="Lipzen A."/>
            <person name="Clum A."/>
            <person name="Drula E."/>
            <person name="Henrissat B."/>
            <person name="Kohler A."/>
            <person name="Grigoriev I.V."/>
            <person name="Martin F.M."/>
            <person name="Hacquard S."/>
        </authorList>
    </citation>
    <scope>NUCLEOTIDE SEQUENCE</scope>
    <source>
        <strain evidence="2">MPI-SDFR-AT-0117</strain>
    </source>
</reference>
<accession>A0A9P8VAI4</accession>
<evidence type="ECO:0000313" key="3">
    <source>
        <dbReference type="Proteomes" id="UP000770015"/>
    </source>
</evidence>
<dbReference type="EMBL" id="JAGSXJ010000013">
    <property type="protein sequence ID" value="KAH6686233.1"/>
    <property type="molecule type" value="Genomic_DNA"/>
</dbReference>
<evidence type="ECO:0000313" key="2">
    <source>
        <dbReference type="EMBL" id="KAH6686233.1"/>
    </source>
</evidence>
<feature type="compositionally biased region" description="Basic and acidic residues" evidence="1">
    <location>
        <begin position="1"/>
        <end position="11"/>
    </location>
</feature>
<comment type="caution">
    <text evidence="2">The sequence shown here is derived from an EMBL/GenBank/DDBJ whole genome shotgun (WGS) entry which is preliminary data.</text>
</comment>
<dbReference type="Proteomes" id="UP000770015">
    <property type="component" value="Unassembled WGS sequence"/>
</dbReference>
<organism evidence="2 3">
    <name type="scientific">Plectosphaerella plurivora</name>
    <dbReference type="NCBI Taxonomy" id="936078"/>
    <lineage>
        <taxon>Eukaryota</taxon>
        <taxon>Fungi</taxon>
        <taxon>Dikarya</taxon>
        <taxon>Ascomycota</taxon>
        <taxon>Pezizomycotina</taxon>
        <taxon>Sordariomycetes</taxon>
        <taxon>Hypocreomycetidae</taxon>
        <taxon>Glomerellales</taxon>
        <taxon>Plectosphaerellaceae</taxon>
        <taxon>Plectosphaerella</taxon>
    </lineage>
</organism>
<sequence>MEDHSRLRRQNEAPMHPSAGQRYMQDTLQGRRSVPAGAAERYNRPAPLNTSPSQGRGMGGAGSYGAYNYPDQVAGSFATPMAAPGAMHYQSGYGQDGRQQQQQQQQQQQGFSGYNAMPMGYDSMGGAANPVYDAQQHFQRQPAAAPIMAADVSGSYFSNDPNNATAASSLSSHAQASSSSTSAYQAPSQMPSYSASNMSGVGTISQPAQADVSMDETEFPAPGGLEEKWIEYQTALRGVFQNIRGGALDTASQSLLDLSNWLLTQVTDLGLNLDDQKLHGDRIKLWEDFNHAWLGLLQAQKDMSLSGRALQRGQSLMPLDVLEKMGKELSRLCDGIERHGLVDYQYGVWEQFIFEILIECMDLAQGEGGGSGTQANTSTSSAR</sequence>
<feature type="compositionally biased region" description="Low complexity" evidence="1">
    <location>
        <begin position="180"/>
        <end position="189"/>
    </location>
</feature>
<feature type="compositionally biased region" description="Polar residues" evidence="1">
    <location>
        <begin position="190"/>
        <end position="202"/>
    </location>
</feature>